<dbReference type="Proteomes" id="UP000472265">
    <property type="component" value="Chromosome 5"/>
</dbReference>
<dbReference type="InterPro" id="IPR038844">
    <property type="entry name" value="CFAP157"/>
</dbReference>
<keyword evidence="5" id="KW-0969">Cilium</keyword>
<evidence type="ECO:0000256" key="3">
    <source>
        <dbReference type="ARBA" id="ARBA00014087"/>
    </source>
</evidence>
<dbReference type="SUPFAM" id="SSF90257">
    <property type="entry name" value="Myosin rod fragments"/>
    <property type="match status" value="1"/>
</dbReference>
<dbReference type="FunCoup" id="A0A671WKW2">
    <property type="interactions" value="559"/>
</dbReference>
<organism evidence="9 10">
    <name type="scientific">Sparus aurata</name>
    <name type="common">Gilthead sea bream</name>
    <dbReference type="NCBI Taxonomy" id="8175"/>
    <lineage>
        <taxon>Eukaryota</taxon>
        <taxon>Metazoa</taxon>
        <taxon>Chordata</taxon>
        <taxon>Craniata</taxon>
        <taxon>Vertebrata</taxon>
        <taxon>Euteleostomi</taxon>
        <taxon>Actinopterygii</taxon>
        <taxon>Neopterygii</taxon>
        <taxon>Teleostei</taxon>
        <taxon>Neoteleostei</taxon>
        <taxon>Acanthomorphata</taxon>
        <taxon>Eupercaria</taxon>
        <taxon>Spariformes</taxon>
        <taxon>Sparidae</taxon>
        <taxon>Sparus</taxon>
    </lineage>
</organism>
<keyword evidence="4 7" id="KW-0175">Coiled coil</keyword>
<evidence type="ECO:0000313" key="10">
    <source>
        <dbReference type="Proteomes" id="UP000472265"/>
    </source>
</evidence>
<protein>
    <recommendedName>
        <fullName evidence="3">Cilia- and flagella-associated protein 157</fullName>
    </recommendedName>
</protein>
<accession>A0A671WKW2</accession>
<keyword evidence="10" id="KW-1185">Reference proteome</keyword>
<feature type="compositionally biased region" description="Basic and acidic residues" evidence="8">
    <location>
        <begin position="1"/>
        <end position="23"/>
    </location>
</feature>
<evidence type="ECO:0000256" key="4">
    <source>
        <dbReference type="ARBA" id="ARBA00023054"/>
    </source>
</evidence>
<evidence type="ECO:0000256" key="5">
    <source>
        <dbReference type="ARBA" id="ARBA00023069"/>
    </source>
</evidence>
<evidence type="ECO:0000256" key="6">
    <source>
        <dbReference type="ARBA" id="ARBA00023273"/>
    </source>
</evidence>
<reference evidence="9" key="1">
    <citation type="submission" date="2021-04" db="EMBL/GenBank/DDBJ databases">
        <authorList>
            <consortium name="Wellcome Sanger Institute Data Sharing"/>
        </authorList>
    </citation>
    <scope>NUCLEOTIDE SEQUENCE [LARGE SCALE GENOMIC DNA]</scope>
</reference>
<reference evidence="9" key="3">
    <citation type="submission" date="2025-09" db="UniProtKB">
        <authorList>
            <consortium name="Ensembl"/>
        </authorList>
    </citation>
    <scope>IDENTIFICATION</scope>
</reference>
<dbReference type="AlphaFoldDB" id="A0A671WKW2"/>
<evidence type="ECO:0000256" key="1">
    <source>
        <dbReference type="ARBA" id="ARBA00004138"/>
    </source>
</evidence>
<dbReference type="GO" id="GO:0036064">
    <property type="term" value="C:ciliary basal body"/>
    <property type="evidence" value="ECO:0007669"/>
    <property type="project" value="TreeGrafter"/>
</dbReference>
<dbReference type="GeneTree" id="ENSGT00730000111240"/>
<evidence type="ECO:0000256" key="7">
    <source>
        <dbReference type="SAM" id="Coils"/>
    </source>
</evidence>
<dbReference type="GO" id="GO:0008017">
    <property type="term" value="F:microtubule binding"/>
    <property type="evidence" value="ECO:0007669"/>
    <property type="project" value="TreeGrafter"/>
</dbReference>
<sequence>LSDTMPKKDNKSDNKEDEDKNTSVKDSSVTAADSEKALYLTQIRYLDEQLERYQLKCDQLERQKNDLNSKYNALETQKKDIVEYLKHSLLGKEEEVDELTERLERQQQAASNERDALQQQHSQLKEELLNRIEELTTENEGLVARLSGLEELQKRSEQLTANIESLEKELACQKEEHKAEIHNQEMRVLQEKWRLEKDLAAEVQQQVEQKIPMTTRLALQENTEVRAQFSKLSEQALVVIKENSTLRERKNQLRLDLDNLEEMLSKTSRQSCISKKLVQQLTEKCQQLQEELKDCRQELEQLQTERTAALAEMEALRSEFTVSLLTISRTQQK</sequence>
<dbReference type="PANTHER" id="PTHR31954:SF1">
    <property type="entry name" value="CILIA- AND FLAGELLA-ASSOCIATED PROTEIN 157"/>
    <property type="match status" value="1"/>
</dbReference>
<gene>
    <name evidence="9" type="primary">cfap157</name>
</gene>
<comment type="similarity">
    <text evidence="2">Belongs to the CFAP157 family.</text>
</comment>
<feature type="region of interest" description="Disordered" evidence="8">
    <location>
        <begin position="1"/>
        <end position="31"/>
    </location>
</feature>
<dbReference type="InParanoid" id="A0A671WKW2"/>
<dbReference type="Ensembl" id="ENSSAUT00010041461.1">
    <property type="protein sequence ID" value="ENSSAUP00010039331.1"/>
    <property type="gene ID" value="ENSSAUG00010016563.1"/>
</dbReference>
<dbReference type="PANTHER" id="PTHR31954">
    <property type="entry name" value="CILIA- AND FLAGELLA-ASSOCIATED PROTEIN 157"/>
    <property type="match status" value="1"/>
</dbReference>
<evidence type="ECO:0000256" key="8">
    <source>
        <dbReference type="SAM" id="MobiDB-lite"/>
    </source>
</evidence>
<evidence type="ECO:0000256" key="2">
    <source>
        <dbReference type="ARBA" id="ARBA00010841"/>
    </source>
</evidence>
<name>A0A671WKW2_SPAAU</name>
<feature type="coiled-coil region" evidence="7">
    <location>
        <begin position="243"/>
        <end position="319"/>
    </location>
</feature>
<keyword evidence="6" id="KW-0966">Cell projection</keyword>
<feature type="coiled-coil region" evidence="7">
    <location>
        <begin position="43"/>
        <end position="192"/>
    </location>
</feature>
<reference evidence="9" key="2">
    <citation type="submission" date="2025-08" db="UniProtKB">
        <authorList>
            <consortium name="Ensembl"/>
        </authorList>
    </citation>
    <scope>IDENTIFICATION</scope>
</reference>
<proteinExistence type="inferred from homology"/>
<comment type="subcellular location">
    <subcellularLocation>
        <location evidence="1">Cell projection</location>
        <location evidence="1">Cilium</location>
    </subcellularLocation>
</comment>
<dbReference type="OMA" id="ARYQKKC"/>
<evidence type="ECO:0000313" key="9">
    <source>
        <dbReference type="Ensembl" id="ENSSAUP00010039331.1"/>
    </source>
</evidence>